<evidence type="ECO:0000313" key="1">
    <source>
        <dbReference type="EMBL" id="MPC97792.1"/>
    </source>
</evidence>
<sequence>MRREVRVPDSACGDSLDSACGDSLVHKGVAWLCSSPWTRRVTVNAPRTPSRRHNAKGRICIPDLHHQLHCCEKYWC</sequence>
<protein>
    <submittedName>
        <fullName evidence="1">Uncharacterized protein</fullName>
    </submittedName>
</protein>
<name>A0A5B7JNZ7_PORTR</name>
<dbReference type="AlphaFoldDB" id="A0A5B7JNZ7"/>
<gene>
    <name evidence="1" type="ORF">E2C01_093124</name>
</gene>
<accession>A0A5B7JNZ7</accession>
<comment type="caution">
    <text evidence="1">The sequence shown here is derived from an EMBL/GenBank/DDBJ whole genome shotgun (WGS) entry which is preliminary data.</text>
</comment>
<dbReference type="Proteomes" id="UP000324222">
    <property type="component" value="Unassembled WGS sequence"/>
</dbReference>
<proteinExistence type="predicted"/>
<organism evidence="1 2">
    <name type="scientific">Portunus trituberculatus</name>
    <name type="common">Swimming crab</name>
    <name type="synonym">Neptunus trituberculatus</name>
    <dbReference type="NCBI Taxonomy" id="210409"/>
    <lineage>
        <taxon>Eukaryota</taxon>
        <taxon>Metazoa</taxon>
        <taxon>Ecdysozoa</taxon>
        <taxon>Arthropoda</taxon>
        <taxon>Crustacea</taxon>
        <taxon>Multicrustacea</taxon>
        <taxon>Malacostraca</taxon>
        <taxon>Eumalacostraca</taxon>
        <taxon>Eucarida</taxon>
        <taxon>Decapoda</taxon>
        <taxon>Pleocyemata</taxon>
        <taxon>Brachyura</taxon>
        <taxon>Eubrachyura</taxon>
        <taxon>Portunoidea</taxon>
        <taxon>Portunidae</taxon>
        <taxon>Portuninae</taxon>
        <taxon>Portunus</taxon>
    </lineage>
</organism>
<reference evidence="1 2" key="1">
    <citation type="submission" date="2019-05" db="EMBL/GenBank/DDBJ databases">
        <title>Another draft genome of Portunus trituberculatus and its Hox gene families provides insights of decapod evolution.</title>
        <authorList>
            <person name="Jeong J.-H."/>
            <person name="Song I."/>
            <person name="Kim S."/>
            <person name="Choi T."/>
            <person name="Kim D."/>
            <person name="Ryu S."/>
            <person name="Kim W."/>
        </authorList>
    </citation>
    <scope>NUCLEOTIDE SEQUENCE [LARGE SCALE GENOMIC DNA]</scope>
    <source>
        <tissue evidence="1">Muscle</tissue>
    </source>
</reference>
<evidence type="ECO:0000313" key="2">
    <source>
        <dbReference type="Proteomes" id="UP000324222"/>
    </source>
</evidence>
<keyword evidence="2" id="KW-1185">Reference proteome</keyword>
<dbReference type="EMBL" id="VSRR010111472">
    <property type="protein sequence ID" value="MPC97792.1"/>
    <property type="molecule type" value="Genomic_DNA"/>
</dbReference>